<dbReference type="NCBIfam" id="NF006053">
    <property type="entry name" value="PRK08201.1"/>
    <property type="match status" value="1"/>
</dbReference>
<keyword evidence="3" id="KW-0378">Hydrolase</keyword>
<evidence type="ECO:0000256" key="1">
    <source>
        <dbReference type="ARBA" id="ARBA00022670"/>
    </source>
</evidence>
<keyword evidence="6" id="KW-1185">Reference proteome</keyword>
<accession>A0A840DV02</accession>
<dbReference type="Gene3D" id="3.40.630.10">
    <property type="entry name" value="Zn peptidases"/>
    <property type="match status" value="1"/>
</dbReference>
<dbReference type="Pfam" id="PF07687">
    <property type="entry name" value="M20_dimer"/>
    <property type="match status" value="1"/>
</dbReference>
<evidence type="ECO:0000313" key="6">
    <source>
        <dbReference type="Proteomes" id="UP000559598"/>
    </source>
</evidence>
<keyword evidence="1" id="KW-0645">Protease</keyword>
<dbReference type="InterPro" id="IPR036264">
    <property type="entry name" value="Bact_exopeptidase_dim_dom"/>
</dbReference>
<dbReference type="Gene3D" id="3.30.70.360">
    <property type="match status" value="1"/>
</dbReference>
<dbReference type="InterPro" id="IPR051458">
    <property type="entry name" value="Cyt/Met_Dipeptidase"/>
</dbReference>
<evidence type="ECO:0000256" key="3">
    <source>
        <dbReference type="ARBA" id="ARBA00022801"/>
    </source>
</evidence>
<dbReference type="InterPro" id="IPR011650">
    <property type="entry name" value="Peptidase_M20_dimer"/>
</dbReference>
<proteinExistence type="predicted"/>
<dbReference type="NCBIfam" id="NF005914">
    <property type="entry name" value="PRK07907.1"/>
    <property type="match status" value="1"/>
</dbReference>
<dbReference type="SUPFAM" id="SSF53187">
    <property type="entry name" value="Zn-dependent exopeptidases"/>
    <property type="match status" value="1"/>
</dbReference>
<evidence type="ECO:0000313" key="5">
    <source>
        <dbReference type="EMBL" id="MBB4075372.1"/>
    </source>
</evidence>
<evidence type="ECO:0000259" key="4">
    <source>
        <dbReference type="Pfam" id="PF07687"/>
    </source>
</evidence>
<reference evidence="5 6" key="1">
    <citation type="submission" date="2020-08" db="EMBL/GenBank/DDBJ databases">
        <title>Genomic Encyclopedia of Type Strains, Phase IV (KMG-IV): sequencing the most valuable type-strain genomes for metagenomic binning, comparative biology and taxonomic classification.</title>
        <authorList>
            <person name="Goeker M."/>
        </authorList>
    </citation>
    <scope>NUCLEOTIDE SEQUENCE [LARGE SCALE GENOMIC DNA]</scope>
    <source>
        <strain evidence="5 6">DSM 17075</strain>
    </source>
</reference>
<dbReference type="NCBIfam" id="NF006579">
    <property type="entry name" value="PRK09104.1"/>
    <property type="match status" value="1"/>
</dbReference>
<dbReference type="SUPFAM" id="SSF55031">
    <property type="entry name" value="Bacterial exopeptidase dimerisation domain"/>
    <property type="match status" value="1"/>
</dbReference>
<gene>
    <name evidence="5" type="ORF">GGR02_003193</name>
</gene>
<dbReference type="PANTHER" id="PTHR43270">
    <property type="entry name" value="BETA-ALA-HIS DIPEPTIDASE"/>
    <property type="match status" value="1"/>
</dbReference>
<sequence>MLNELDLIFHKEKERYIEDLKDFLRIPSVSGVSNHIGDVRNAAQFLASHLKKIGFPYTEIVQTSGNPIVFAEWIVSIEKPTVFIYGHYDVQPVGDLSLWVSPPFEPEIRNGNIYARGASDNKGQLWIHITLLDALVKAKGSLPFNVKIVIDGEEEIGSPNFLSFLKSYKERLDADFVLISDTAMLSEDQPSVCVGLRGLLGFDIIVDGPSKDLPSGLYGGAVQNPIHALIELLQSMKDKHGRITINDFYNEVVPITNQERKEMRSLHVDDEKIAEQLGVPALFGEFGFSTVERQWIRPTIEINGISGGNNQTIIPSRAVAHVTCRLVPNQRPEQVFELIQRHVLQNTPAGVRVTLKKHSEACPYVAPINHPVMQLAKQAYTYGYGKEALWIRAGGSIPVVEMLAGCFGIPIVLMGFGLPTANVHGPNEHFPLTNFEKGWRTLSWFFINMEKVFCNL</sequence>
<dbReference type="GO" id="GO:0008233">
    <property type="term" value="F:peptidase activity"/>
    <property type="evidence" value="ECO:0007669"/>
    <property type="project" value="UniProtKB-KW"/>
</dbReference>
<dbReference type="Proteomes" id="UP000559598">
    <property type="component" value="Unassembled WGS sequence"/>
</dbReference>
<dbReference type="GO" id="GO:0046872">
    <property type="term" value="F:metal ion binding"/>
    <property type="evidence" value="ECO:0007669"/>
    <property type="project" value="UniProtKB-KW"/>
</dbReference>
<dbReference type="InterPro" id="IPR002933">
    <property type="entry name" value="Peptidase_M20"/>
</dbReference>
<evidence type="ECO:0000256" key="2">
    <source>
        <dbReference type="ARBA" id="ARBA00022723"/>
    </source>
</evidence>
<organism evidence="5 6">
    <name type="scientific">Anoxybacteroides voinovskiense</name>
    <dbReference type="NCBI Taxonomy" id="230470"/>
    <lineage>
        <taxon>Bacteria</taxon>
        <taxon>Bacillati</taxon>
        <taxon>Bacillota</taxon>
        <taxon>Bacilli</taxon>
        <taxon>Bacillales</taxon>
        <taxon>Anoxybacillaceae</taxon>
        <taxon>Anoxybacteroides</taxon>
    </lineage>
</organism>
<name>A0A840DV02_9BACL</name>
<comment type="caution">
    <text evidence="5">The sequence shown here is derived from an EMBL/GenBank/DDBJ whole genome shotgun (WGS) entry which is preliminary data.</text>
</comment>
<keyword evidence="2" id="KW-0479">Metal-binding</keyword>
<dbReference type="Pfam" id="PF01546">
    <property type="entry name" value="Peptidase_M20"/>
    <property type="match status" value="1"/>
</dbReference>
<dbReference type="AlphaFoldDB" id="A0A840DV02"/>
<dbReference type="GO" id="GO:0006508">
    <property type="term" value="P:proteolysis"/>
    <property type="evidence" value="ECO:0007669"/>
    <property type="project" value="UniProtKB-KW"/>
</dbReference>
<dbReference type="RefSeq" id="WP_183185873.1">
    <property type="nucleotide sequence ID" value="NZ_BMNP01000032.1"/>
</dbReference>
<protein>
    <submittedName>
        <fullName evidence="5">Acetylornithine deacetylase/succinyl-diaminopimelate desuccinylase-like protein</fullName>
    </submittedName>
</protein>
<dbReference type="PANTHER" id="PTHR43270:SF12">
    <property type="entry name" value="SUCCINYL-DIAMINOPIMELATE DESUCCINYLASE"/>
    <property type="match status" value="1"/>
</dbReference>
<dbReference type="EMBL" id="JACIDE010000031">
    <property type="protein sequence ID" value="MBB4075372.1"/>
    <property type="molecule type" value="Genomic_DNA"/>
</dbReference>
<feature type="domain" description="Peptidase M20 dimerisation" evidence="4">
    <location>
        <begin position="194"/>
        <end position="348"/>
    </location>
</feature>